<dbReference type="AlphaFoldDB" id="A0A085NMW8"/>
<evidence type="ECO:0000313" key="3">
    <source>
        <dbReference type="Proteomes" id="UP000030764"/>
    </source>
</evidence>
<organism evidence="2">
    <name type="scientific">Trichuris suis</name>
    <name type="common">pig whipworm</name>
    <dbReference type="NCBI Taxonomy" id="68888"/>
    <lineage>
        <taxon>Eukaryota</taxon>
        <taxon>Metazoa</taxon>
        <taxon>Ecdysozoa</taxon>
        <taxon>Nematoda</taxon>
        <taxon>Enoplea</taxon>
        <taxon>Dorylaimia</taxon>
        <taxon>Trichinellida</taxon>
        <taxon>Trichuridae</taxon>
        <taxon>Trichuris</taxon>
    </lineage>
</organism>
<dbReference type="Proteomes" id="UP000030758">
    <property type="component" value="Unassembled WGS sequence"/>
</dbReference>
<evidence type="ECO:0000313" key="2">
    <source>
        <dbReference type="EMBL" id="KFD70814.1"/>
    </source>
</evidence>
<proteinExistence type="predicted"/>
<protein>
    <submittedName>
        <fullName evidence="2">Uncharacterized protein</fullName>
    </submittedName>
</protein>
<name>A0A085NMW8_9BILA</name>
<dbReference type="EMBL" id="KL367485">
    <property type="protein sequence ID" value="KFD70814.1"/>
    <property type="molecule type" value="Genomic_DNA"/>
</dbReference>
<gene>
    <name evidence="1" type="ORF">M513_01232</name>
    <name evidence="2" type="ORF">M514_01232</name>
</gene>
<sequence>MHNVLQVWSKIEVVLKKPIDVCVFFQSDALVRGKLSVQEFAARAKQRNVGVLLIDGERADAMLDGKLQTIYGNAEITVGYLNDRININMFAIAYSGNFGQN</sequence>
<evidence type="ECO:0000313" key="1">
    <source>
        <dbReference type="EMBL" id="KFD57999.1"/>
    </source>
</evidence>
<keyword evidence="3" id="KW-1185">Reference proteome</keyword>
<reference evidence="2 3" key="1">
    <citation type="journal article" date="2014" name="Nat. Genet.">
        <title>Genome and transcriptome of the porcine whipworm Trichuris suis.</title>
        <authorList>
            <person name="Jex A.R."/>
            <person name="Nejsum P."/>
            <person name="Schwarz E.M."/>
            <person name="Hu L."/>
            <person name="Young N.D."/>
            <person name="Hall R.S."/>
            <person name="Korhonen P.K."/>
            <person name="Liao S."/>
            <person name="Thamsborg S."/>
            <person name="Xia J."/>
            <person name="Xu P."/>
            <person name="Wang S."/>
            <person name="Scheerlinck J.P."/>
            <person name="Hofmann A."/>
            <person name="Sternberg P.W."/>
            <person name="Wang J."/>
            <person name="Gasser R.B."/>
        </authorList>
    </citation>
    <scope>NUCLEOTIDE SEQUENCE [LARGE SCALE GENOMIC DNA]</scope>
    <source>
        <strain evidence="2">DCEP-RM93F</strain>
        <strain evidence="1">DCEP-RM93M</strain>
    </source>
</reference>
<dbReference type="Proteomes" id="UP000030764">
    <property type="component" value="Unassembled WGS sequence"/>
</dbReference>
<dbReference type="EMBL" id="KL363186">
    <property type="protein sequence ID" value="KFD57999.1"/>
    <property type="molecule type" value="Genomic_DNA"/>
</dbReference>
<accession>A0A085NMW8</accession>